<sequence length="368" mass="41243">MEAEVARRRINRITGHVVAATIMNDDIISSTTHLLPMNCSSSLNSVIRRCDNRVNFARQASNAQGCFMRPASNEQSPCNAFDAPMFARPCSCMPLKCDASPEAPLFSRPARMEPAEFRNYTLMQPLPQDCKLSTPDLRKFAKPDGRSVKQVQFGSNKKSPSFKPTGIEWSPRMNVSELGSNYVMTVEIPGVHVNDIRVEVDDRKLTVMAKHSTECWKVAGCSNGSISAYHRREYGREPYQIVWALPTNVDKDIISAEFLAEMDSCKLSFPSFEMPWDGDMHKDEFYPFAEVNVSTCYPAEYSSCYPAEDTIYIIVCKQTGLNQINSCMSYIPNDAVVISICCEEIIGGSFVPELFTVTLNLNLNIRTV</sequence>
<keyword evidence="5" id="KW-1185">Reference proteome</keyword>
<dbReference type="STRING" id="55188.A0A2H5PHB8"/>
<proteinExistence type="inferred from homology"/>
<dbReference type="CDD" id="cd06464">
    <property type="entry name" value="ACD_sHsps-like"/>
    <property type="match status" value="1"/>
</dbReference>
<accession>A0A2H5PHB8</accession>
<name>A0A2H5PHB8_CITUN</name>
<dbReference type="InterPro" id="IPR002068">
    <property type="entry name" value="A-crystallin/Hsp20_dom"/>
</dbReference>
<evidence type="ECO:0000313" key="5">
    <source>
        <dbReference type="Proteomes" id="UP000236630"/>
    </source>
</evidence>
<reference evidence="4 5" key="1">
    <citation type="journal article" date="2017" name="Front. Genet.">
        <title>Draft sequencing of the heterozygous diploid genome of Satsuma (Citrus unshiu Marc.) using a hybrid assembly approach.</title>
        <authorList>
            <person name="Shimizu T."/>
            <person name="Tanizawa Y."/>
            <person name="Mochizuki T."/>
            <person name="Nagasaki H."/>
            <person name="Yoshioka T."/>
            <person name="Toyoda A."/>
            <person name="Fujiyama A."/>
            <person name="Kaminuma E."/>
            <person name="Nakamura Y."/>
        </authorList>
    </citation>
    <scope>NUCLEOTIDE SEQUENCE [LARGE SCALE GENOMIC DNA]</scope>
    <source>
        <strain evidence="5">cv. Miyagawa wase</strain>
    </source>
</reference>
<protein>
    <recommendedName>
        <fullName evidence="3">SHSP domain-containing protein</fullName>
    </recommendedName>
</protein>
<dbReference type="SUPFAM" id="SSF49764">
    <property type="entry name" value="HSP20-like chaperones"/>
    <property type="match status" value="1"/>
</dbReference>
<evidence type="ECO:0000313" key="4">
    <source>
        <dbReference type="EMBL" id="GAY51763.1"/>
    </source>
</evidence>
<dbReference type="EMBL" id="BDQV01000074">
    <property type="protein sequence ID" value="GAY51763.1"/>
    <property type="molecule type" value="Genomic_DNA"/>
</dbReference>
<dbReference type="Proteomes" id="UP000236630">
    <property type="component" value="Unassembled WGS sequence"/>
</dbReference>
<dbReference type="AlphaFoldDB" id="A0A2H5PHB8"/>
<dbReference type="InterPro" id="IPR008978">
    <property type="entry name" value="HSP20-like_chaperone"/>
</dbReference>
<feature type="domain" description="SHSP" evidence="3">
    <location>
        <begin position="164"/>
        <end position="294"/>
    </location>
</feature>
<comment type="similarity">
    <text evidence="1 2">Belongs to the small heat shock protein (HSP20) family.</text>
</comment>
<dbReference type="Gene3D" id="2.60.40.790">
    <property type="match status" value="1"/>
</dbReference>
<evidence type="ECO:0000259" key="3">
    <source>
        <dbReference type="PROSITE" id="PS01031"/>
    </source>
</evidence>
<dbReference type="PROSITE" id="PS01031">
    <property type="entry name" value="SHSP"/>
    <property type="match status" value="1"/>
</dbReference>
<comment type="caution">
    <text evidence="4">The sequence shown here is derived from an EMBL/GenBank/DDBJ whole genome shotgun (WGS) entry which is preliminary data.</text>
</comment>
<dbReference type="Pfam" id="PF00011">
    <property type="entry name" value="HSP20"/>
    <property type="match status" value="1"/>
</dbReference>
<evidence type="ECO:0000256" key="2">
    <source>
        <dbReference type="RuleBase" id="RU003616"/>
    </source>
</evidence>
<gene>
    <name evidence="4" type="ORF">CUMW_136720</name>
</gene>
<organism evidence="4 5">
    <name type="scientific">Citrus unshiu</name>
    <name type="common">Satsuma mandarin</name>
    <name type="synonym">Citrus nobilis var. unshiu</name>
    <dbReference type="NCBI Taxonomy" id="55188"/>
    <lineage>
        <taxon>Eukaryota</taxon>
        <taxon>Viridiplantae</taxon>
        <taxon>Streptophyta</taxon>
        <taxon>Embryophyta</taxon>
        <taxon>Tracheophyta</taxon>
        <taxon>Spermatophyta</taxon>
        <taxon>Magnoliopsida</taxon>
        <taxon>eudicotyledons</taxon>
        <taxon>Gunneridae</taxon>
        <taxon>Pentapetalae</taxon>
        <taxon>rosids</taxon>
        <taxon>malvids</taxon>
        <taxon>Sapindales</taxon>
        <taxon>Rutaceae</taxon>
        <taxon>Aurantioideae</taxon>
        <taxon>Citrus</taxon>
    </lineage>
</organism>
<evidence type="ECO:0000256" key="1">
    <source>
        <dbReference type="PROSITE-ProRule" id="PRU00285"/>
    </source>
</evidence>